<protein>
    <submittedName>
        <fullName evidence="2">DUF4255 domain-containing protein</fullName>
    </submittedName>
</protein>
<dbReference type="Proteomes" id="UP000886741">
    <property type="component" value="Unassembled WGS sequence"/>
</dbReference>
<evidence type="ECO:0000313" key="3">
    <source>
        <dbReference type="Proteomes" id="UP000886741"/>
    </source>
</evidence>
<dbReference type="EMBL" id="DVJJ01000073">
    <property type="protein sequence ID" value="HIS64639.1"/>
    <property type="molecule type" value="Genomic_DNA"/>
</dbReference>
<gene>
    <name evidence="2" type="ORF">IAA83_04620</name>
</gene>
<name>A0A9D1F9C9_9FIRM</name>
<dbReference type="InterPro" id="IPR025351">
    <property type="entry name" value="Pvc16_N"/>
</dbReference>
<sequence>MADYTALMEAGSALVEMLRDNLTPEPLGDRELISLCSPHESENNQLTVYLYHVEEESPNLNAGYYQADRDIQRIRPARYALRYLITAHSKAPSQLKEADQHRILGAALQTIRDNPVIPARYLTGSTVEEGAELHVNVERTPLEQMLKIWNNNSKDYKLSFVVSVTGVTIRSRRERRIVRVTEVSIDTQQRRPGGAQ</sequence>
<accession>A0A9D1F9C9</accession>
<reference evidence="2" key="1">
    <citation type="submission" date="2020-10" db="EMBL/GenBank/DDBJ databases">
        <authorList>
            <person name="Gilroy R."/>
        </authorList>
    </citation>
    <scope>NUCLEOTIDE SEQUENCE</scope>
    <source>
        <strain evidence="2">ChiBcec16-1751</strain>
    </source>
</reference>
<dbReference type="AlphaFoldDB" id="A0A9D1F9C9"/>
<comment type="caution">
    <text evidence="2">The sequence shown here is derived from an EMBL/GenBank/DDBJ whole genome shotgun (WGS) entry which is preliminary data.</text>
</comment>
<proteinExistence type="predicted"/>
<organism evidence="2 3">
    <name type="scientific">Candidatus Avoscillospira avistercoris</name>
    <dbReference type="NCBI Taxonomy" id="2840707"/>
    <lineage>
        <taxon>Bacteria</taxon>
        <taxon>Bacillati</taxon>
        <taxon>Bacillota</taxon>
        <taxon>Clostridia</taxon>
        <taxon>Eubacteriales</taxon>
        <taxon>Oscillospiraceae</taxon>
        <taxon>Oscillospiraceae incertae sedis</taxon>
        <taxon>Candidatus Avoscillospira</taxon>
    </lineage>
</organism>
<feature type="domain" description="Pvc16 N-terminal" evidence="1">
    <location>
        <begin position="12"/>
        <end position="177"/>
    </location>
</feature>
<dbReference type="Pfam" id="PF14065">
    <property type="entry name" value="Pvc16_N"/>
    <property type="match status" value="1"/>
</dbReference>
<reference evidence="2" key="2">
    <citation type="journal article" date="2021" name="PeerJ">
        <title>Extensive microbial diversity within the chicken gut microbiome revealed by metagenomics and culture.</title>
        <authorList>
            <person name="Gilroy R."/>
            <person name="Ravi A."/>
            <person name="Getino M."/>
            <person name="Pursley I."/>
            <person name="Horton D.L."/>
            <person name="Alikhan N.F."/>
            <person name="Baker D."/>
            <person name="Gharbi K."/>
            <person name="Hall N."/>
            <person name="Watson M."/>
            <person name="Adriaenssens E.M."/>
            <person name="Foster-Nyarko E."/>
            <person name="Jarju S."/>
            <person name="Secka A."/>
            <person name="Antonio M."/>
            <person name="Oren A."/>
            <person name="Chaudhuri R.R."/>
            <person name="La Ragione R."/>
            <person name="Hildebrand F."/>
            <person name="Pallen M.J."/>
        </authorList>
    </citation>
    <scope>NUCLEOTIDE SEQUENCE</scope>
    <source>
        <strain evidence="2">ChiBcec16-1751</strain>
    </source>
</reference>
<evidence type="ECO:0000313" key="2">
    <source>
        <dbReference type="EMBL" id="HIS64639.1"/>
    </source>
</evidence>
<evidence type="ECO:0000259" key="1">
    <source>
        <dbReference type="Pfam" id="PF14065"/>
    </source>
</evidence>